<dbReference type="PANTHER" id="PTHR32134:SF187">
    <property type="entry name" value="FNIP REPEAT-CONTAINING PROTEIN"/>
    <property type="match status" value="1"/>
</dbReference>
<dbReference type="PANTHER" id="PTHR32134">
    <property type="entry name" value="FNIP REPEAT-CONTAINING PROTEIN"/>
    <property type="match status" value="1"/>
</dbReference>
<gene>
    <name evidence="1" type="ORF">PPL_01311</name>
</gene>
<evidence type="ECO:0008006" key="3">
    <source>
        <dbReference type="Google" id="ProtNLM"/>
    </source>
</evidence>
<reference evidence="1 2" key="1">
    <citation type="journal article" date="2011" name="Genome Res.">
        <title>Phylogeny-wide analysis of social amoeba genomes highlights ancient origins for complex intercellular communication.</title>
        <authorList>
            <person name="Heidel A.J."/>
            <person name="Lawal H.M."/>
            <person name="Felder M."/>
            <person name="Schilde C."/>
            <person name="Helps N.R."/>
            <person name="Tunggal B."/>
            <person name="Rivero F."/>
            <person name="John U."/>
            <person name="Schleicher M."/>
            <person name="Eichinger L."/>
            <person name="Platzer M."/>
            <person name="Noegel A.A."/>
            <person name="Schaap P."/>
            <person name="Gloeckner G."/>
        </authorList>
    </citation>
    <scope>NUCLEOTIDE SEQUENCE [LARGE SCALE GENOMIC DNA]</scope>
    <source>
        <strain evidence="2">ATCC 26659 / Pp 5 / PN500</strain>
    </source>
</reference>
<dbReference type="Pfam" id="PF05725">
    <property type="entry name" value="FNIP"/>
    <property type="match status" value="1"/>
</dbReference>
<dbReference type="RefSeq" id="XP_020438180.1">
    <property type="nucleotide sequence ID" value="XM_020572322.1"/>
</dbReference>
<dbReference type="GeneID" id="31356841"/>
<proteinExistence type="predicted"/>
<evidence type="ECO:0000313" key="1">
    <source>
        <dbReference type="EMBL" id="EFA86074.1"/>
    </source>
</evidence>
<dbReference type="AlphaFoldDB" id="D3AYP7"/>
<evidence type="ECO:0000313" key="2">
    <source>
        <dbReference type="Proteomes" id="UP000001396"/>
    </source>
</evidence>
<accession>D3AYP7</accession>
<dbReference type="InterPro" id="IPR051251">
    <property type="entry name" value="STK_FNIP-Repeat"/>
</dbReference>
<sequence>MIDQLPLIVIKKIVVSYDLSVLRVRDYSRSSLKSYRSIFESSLLLRTNRSFQYANTLEINAIDPVTHHILNEEINKNDQDYIVLANFKDAYQDIEYYEHAFDVYFYGRSLVELANFPIVKMDLSRADGNMLANGTLPNTLEKLLEYLPATLTHLNLGPRQVDVIMLHTPDLDQTPILKVLINYPASSISKLPTGPLNNDGKCVIPLTVKTLSFSRFSTNSVVLDSSILRNGLRVLHLGKHLKGINLKPNQLPNTLEELYFHSGYLGKLKKNVFPHSLEILSVDCEHYQDAIEPDVLPPQLRELYLLLKEDIPLRAKSLPASLKLLKLSNSYCTKLPFNSIPMTNTTKNNKNNNNNNYNNIIDNIHLTIEVGTEFFSTNRLETLPYGIKTVIINNINVKSTLRRIGNNSFISINFNQGGIINSTEQLQKLIQ</sequence>
<dbReference type="EMBL" id="ADBJ01000004">
    <property type="protein sequence ID" value="EFA86074.1"/>
    <property type="molecule type" value="Genomic_DNA"/>
</dbReference>
<dbReference type="InterPro" id="IPR008615">
    <property type="entry name" value="FNIP"/>
</dbReference>
<keyword evidence="2" id="KW-1185">Reference proteome</keyword>
<protein>
    <recommendedName>
        <fullName evidence="3">FNIP repeat-containing protein</fullName>
    </recommendedName>
</protein>
<organism evidence="1 2">
    <name type="scientific">Heterostelium pallidum (strain ATCC 26659 / Pp 5 / PN500)</name>
    <name type="common">Cellular slime mold</name>
    <name type="synonym">Polysphondylium pallidum</name>
    <dbReference type="NCBI Taxonomy" id="670386"/>
    <lineage>
        <taxon>Eukaryota</taxon>
        <taxon>Amoebozoa</taxon>
        <taxon>Evosea</taxon>
        <taxon>Eumycetozoa</taxon>
        <taxon>Dictyostelia</taxon>
        <taxon>Acytosteliales</taxon>
        <taxon>Acytosteliaceae</taxon>
        <taxon>Heterostelium</taxon>
    </lineage>
</organism>
<name>D3AYP7_HETP5</name>
<dbReference type="Proteomes" id="UP000001396">
    <property type="component" value="Unassembled WGS sequence"/>
</dbReference>
<comment type="caution">
    <text evidence="1">The sequence shown here is derived from an EMBL/GenBank/DDBJ whole genome shotgun (WGS) entry which is preliminary data.</text>
</comment>
<dbReference type="InParanoid" id="D3AYP7"/>